<evidence type="ECO:0000256" key="2">
    <source>
        <dbReference type="SAM" id="Phobius"/>
    </source>
</evidence>
<evidence type="ECO:0000313" key="4">
    <source>
        <dbReference type="Proteomes" id="UP000094147"/>
    </source>
</evidence>
<evidence type="ECO:0000256" key="1">
    <source>
        <dbReference type="PIRNR" id="PIRNR016789"/>
    </source>
</evidence>
<reference evidence="4" key="1">
    <citation type="submission" date="2015-08" db="EMBL/GenBank/DDBJ databases">
        <authorList>
            <person name="Kim K.M."/>
        </authorList>
    </citation>
    <scope>NUCLEOTIDE SEQUENCE [LARGE SCALE GENOMIC DNA]</scope>
    <source>
        <strain evidence="4">KCTC 23892</strain>
    </source>
</reference>
<dbReference type="PANTHER" id="PTHR35813:SF1">
    <property type="entry name" value="INNER MEMBRANE PROTEIN YBAN"/>
    <property type="match status" value="1"/>
</dbReference>
<dbReference type="GO" id="GO:0005886">
    <property type="term" value="C:plasma membrane"/>
    <property type="evidence" value="ECO:0007669"/>
    <property type="project" value="UniProtKB-SubCell"/>
</dbReference>
<feature type="transmembrane region" description="Helical" evidence="2">
    <location>
        <begin position="7"/>
        <end position="28"/>
    </location>
</feature>
<dbReference type="EMBL" id="CP012418">
    <property type="protein sequence ID" value="AOE49253.1"/>
    <property type="molecule type" value="Genomic_DNA"/>
</dbReference>
<keyword evidence="1 2" id="KW-0472">Membrane</keyword>
<keyword evidence="1" id="KW-1003">Cell membrane</keyword>
<dbReference type="AlphaFoldDB" id="A0A1B3B8Y5"/>
<keyword evidence="2" id="KW-0812">Transmembrane</keyword>
<proteinExistence type="predicted"/>
<dbReference type="RefSeq" id="WP_068989331.1">
    <property type="nucleotide sequence ID" value="NZ_CP012418.1"/>
</dbReference>
<dbReference type="PANTHER" id="PTHR35813">
    <property type="entry name" value="INNER MEMBRANE PROTEIN YBAN"/>
    <property type="match status" value="1"/>
</dbReference>
<keyword evidence="2" id="KW-1133">Transmembrane helix</keyword>
<dbReference type="STRING" id="1144748.KS2013_529"/>
<dbReference type="PATRIC" id="fig|1144748.3.peg.535"/>
<feature type="transmembrane region" description="Helical" evidence="2">
    <location>
        <begin position="99"/>
        <end position="117"/>
    </location>
</feature>
<organism evidence="3 4">
    <name type="scientific">Kangiella sediminilitoris</name>
    <dbReference type="NCBI Taxonomy" id="1144748"/>
    <lineage>
        <taxon>Bacteria</taxon>
        <taxon>Pseudomonadati</taxon>
        <taxon>Pseudomonadota</taxon>
        <taxon>Gammaproteobacteria</taxon>
        <taxon>Kangiellales</taxon>
        <taxon>Kangiellaceae</taxon>
        <taxon>Kangiella</taxon>
    </lineage>
</organism>
<evidence type="ECO:0000313" key="3">
    <source>
        <dbReference type="EMBL" id="AOE49253.1"/>
    </source>
</evidence>
<comment type="subcellular location">
    <subcellularLocation>
        <location evidence="1">Cell inner membrane</location>
        <topology evidence="1">Multi-pass membrane protein</topology>
    </subcellularLocation>
</comment>
<keyword evidence="1" id="KW-0997">Cell inner membrane</keyword>
<dbReference type="OrthoDB" id="9816293at2"/>
<sequence>MFVSSRLIYKVVALTAVGAGFAGVILPLLPTTPFLLIALWAATKGSPELKGWLMDHRHFGPALKAWHERKAIPVSAKYLACSMMTISWLALWFMGANTYLIVGLSVLFACIVVFILSRPSM</sequence>
<dbReference type="KEGG" id="ksd:KS2013_529"/>
<name>A0A1B3B8Y5_9GAMM</name>
<dbReference type="InterPro" id="IPR007401">
    <property type="entry name" value="DUF454"/>
</dbReference>
<dbReference type="PIRSF" id="PIRSF016789">
    <property type="entry name" value="DUF454"/>
    <property type="match status" value="1"/>
</dbReference>
<accession>A0A1B3B8Y5</accession>
<gene>
    <name evidence="3" type="ORF">KS2013_529</name>
</gene>
<protein>
    <recommendedName>
        <fullName evidence="1">Inner membrane protein</fullName>
    </recommendedName>
</protein>
<keyword evidence="4" id="KW-1185">Reference proteome</keyword>
<dbReference type="Proteomes" id="UP000094147">
    <property type="component" value="Chromosome"/>
</dbReference>
<dbReference type="Pfam" id="PF04304">
    <property type="entry name" value="DUF454"/>
    <property type="match status" value="1"/>
</dbReference>